<dbReference type="AlphaFoldDB" id="A0ABD3EQV5"/>
<sequence>MEASTWTSMLEVHAAWLAAGAQADVETMRKLWSQFPQWLALNRHVKPPASDSTAQRQAKFCSWGTFHLRTIGASALHTAAWEGSLNIMRFLLESGQNPDVGDDSGLTPIMVAILRLNLMTMRCAFRDGVAVRRNTVVDCREEQEKQVQILLKDGKTALHCSTGDDAYEVTKFLLDASAVRDAQDELGRTPLHYCVEEEGLLVTALLLSRGVNIDLEDKDGVSPLRLVLQRKSLSVLQLFLNHHQCTVTSTRRNFGAAILLQAVECRAEEVVRYIVENEYAAVTVCNEKGETPIHRAIKQNNPALIELLNDLDPAGDNLTAVTEELETPAHYAARYGSQRTVEMLLQCLTSVYGDLQGHDTANPLNTVNKEGETSLFVTVTASSYERSIVYQGVEDIQDVKAQIFLDHGARLFLPASLTLQLTRGGPSRLVFPVKVQNCLRLWLIEERERSDEPEAEDGTHSSVVDALGELCMHWMSAVACVGSWASLLPIIICTGYAHEVVPLLVELPVQRWALPALLRHLEKFARHQLSHRLLLQLHAELRETDSS</sequence>
<dbReference type="SUPFAM" id="SSF48403">
    <property type="entry name" value="Ankyrin repeat"/>
    <property type="match status" value="1"/>
</dbReference>
<feature type="signal peptide" evidence="4">
    <location>
        <begin position="1"/>
        <end position="23"/>
    </location>
</feature>
<dbReference type="SMART" id="SM00248">
    <property type="entry name" value="ANK"/>
    <property type="match status" value="8"/>
</dbReference>
<organism evidence="5 6">
    <name type="scientific">Phytophthora oleae</name>
    <dbReference type="NCBI Taxonomy" id="2107226"/>
    <lineage>
        <taxon>Eukaryota</taxon>
        <taxon>Sar</taxon>
        <taxon>Stramenopiles</taxon>
        <taxon>Oomycota</taxon>
        <taxon>Peronosporomycetes</taxon>
        <taxon>Peronosporales</taxon>
        <taxon>Peronosporaceae</taxon>
        <taxon>Phytophthora</taxon>
    </lineage>
</organism>
<proteinExistence type="predicted"/>
<dbReference type="Pfam" id="PF00023">
    <property type="entry name" value="Ank"/>
    <property type="match status" value="1"/>
</dbReference>
<dbReference type="PANTHER" id="PTHR24198:SF165">
    <property type="entry name" value="ANKYRIN REPEAT-CONTAINING PROTEIN-RELATED"/>
    <property type="match status" value="1"/>
</dbReference>
<keyword evidence="4" id="KW-0732">Signal</keyword>
<feature type="repeat" description="ANK" evidence="3">
    <location>
        <begin position="186"/>
        <end position="218"/>
    </location>
</feature>
<dbReference type="PROSITE" id="PS50088">
    <property type="entry name" value="ANK_REPEAT"/>
    <property type="match status" value="3"/>
</dbReference>
<evidence type="ECO:0000256" key="1">
    <source>
        <dbReference type="ARBA" id="ARBA00022737"/>
    </source>
</evidence>
<feature type="repeat" description="ANK" evidence="3">
    <location>
        <begin position="71"/>
        <end position="103"/>
    </location>
</feature>
<reference evidence="5 6" key="1">
    <citation type="submission" date="2024-09" db="EMBL/GenBank/DDBJ databases">
        <title>Genome sequencing and assembly of Phytophthora oleae, isolate VK10A, causative agent of rot of olive drupes.</title>
        <authorList>
            <person name="Conti Taguali S."/>
            <person name="Riolo M."/>
            <person name="La Spada F."/>
            <person name="Cacciola S.O."/>
            <person name="Dionisio G."/>
        </authorList>
    </citation>
    <scope>NUCLEOTIDE SEQUENCE [LARGE SCALE GENOMIC DNA]</scope>
    <source>
        <strain evidence="5 6">VK10A</strain>
    </source>
</reference>
<dbReference type="PANTHER" id="PTHR24198">
    <property type="entry name" value="ANKYRIN REPEAT AND PROTEIN KINASE DOMAIN-CONTAINING PROTEIN"/>
    <property type="match status" value="1"/>
</dbReference>
<name>A0ABD3EQV5_9STRA</name>
<keyword evidence="2 3" id="KW-0040">ANK repeat</keyword>
<dbReference type="Pfam" id="PF12796">
    <property type="entry name" value="Ank_2"/>
    <property type="match status" value="2"/>
</dbReference>
<dbReference type="PROSITE" id="PS50297">
    <property type="entry name" value="ANK_REP_REGION"/>
    <property type="match status" value="2"/>
</dbReference>
<dbReference type="InterPro" id="IPR002110">
    <property type="entry name" value="Ankyrin_rpt"/>
</dbReference>
<evidence type="ECO:0000313" key="5">
    <source>
        <dbReference type="EMBL" id="KAL3656676.1"/>
    </source>
</evidence>
<gene>
    <name evidence="5" type="ORF">V7S43_018455</name>
</gene>
<evidence type="ECO:0000256" key="3">
    <source>
        <dbReference type="PROSITE-ProRule" id="PRU00023"/>
    </source>
</evidence>
<evidence type="ECO:0000256" key="2">
    <source>
        <dbReference type="ARBA" id="ARBA00023043"/>
    </source>
</evidence>
<keyword evidence="6" id="KW-1185">Reference proteome</keyword>
<protein>
    <submittedName>
        <fullName evidence="5">Uncharacterized protein</fullName>
    </submittedName>
</protein>
<comment type="caution">
    <text evidence="5">The sequence shown here is derived from an EMBL/GenBank/DDBJ whole genome shotgun (WGS) entry which is preliminary data.</text>
</comment>
<feature type="chain" id="PRO_5044865552" evidence="4">
    <location>
        <begin position="24"/>
        <end position="547"/>
    </location>
</feature>
<dbReference type="Proteomes" id="UP001632037">
    <property type="component" value="Unassembled WGS sequence"/>
</dbReference>
<dbReference type="InterPro" id="IPR036770">
    <property type="entry name" value="Ankyrin_rpt-contain_sf"/>
</dbReference>
<accession>A0ABD3EQV5</accession>
<evidence type="ECO:0000256" key="4">
    <source>
        <dbReference type="SAM" id="SignalP"/>
    </source>
</evidence>
<keyword evidence="1" id="KW-0677">Repeat</keyword>
<dbReference type="Gene3D" id="1.25.40.20">
    <property type="entry name" value="Ankyrin repeat-containing domain"/>
    <property type="match status" value="3"/>
</dbReference>
<feature type="repeat" description="ANK" evidence="3">
    <location>
        <begin position="153"/>
        <end position="185"/>
    </location>
</feature>
<dbReference type="EMBL" id="JBIMZQ010000076">
    <property type="protein sequence ID" value="KAL3656676.1"/>
    <property type="molecule type" value="Genomic_DNA"/>
</dbReference>
<evidence type="ECO:0000313" key="6">
    <source>
        <dbReference type="Proteomes" id="UP001632037"/>
    </source>
</evidence>